<evidence type="ECO:0000313" key="1">
    <source>
        <dbReference type="EMBL" id="CAB4133864.1"/>
    </source>
</evidence>
<organism evidence="1">
    <name type="scientific">uncultured Caudovirales phage</name>
    <dbReference type="NCBI Taxonomy" id="2100421"/>
    <lineage>
        <taxon>Viruses</taxon>
        <taxon>Duplodnaviria</taxon>
        <taxon>Heunggongvirae</taxon>
        <taxon>Uroviricota</taxon>
        <taxon>Caudoviricetes</taxon>
        <taxon>Peduoviridae</taxon>
        <taxon>Maltschvirus</taxon>
        <taxon>Maltschvirus maltsch</taxon>
    </lineage>
</organism>
<protein>
    <submittedName>
        <fullName evidence="1">Uncharacterized protein</fullName>
    </submittedName>
</protein>
<dbReference type="Pfam" id="PF23907">
    <property type="entry name" value="DUF7249"/>
    <property type="match status" value="1"/>
</dbReference>
<accession>A0A6J5LGY9</accession>
<dbReference type="EMBL" id="LR797827">
    <property type="protein sequence ID" value="CAB4242069.1"/>
    <property type="molecule type" value="Genomic_DNA"/>
</dbReference>
<gene>
    <name evidence="1" type="ORF">UFOVP263_28</name>
    <name evidence="2" type="ORF">UFOVP91_35</name>
</gene>
<sequence>MSDQKYNGWTNYATWRINLEIFDGMTSRDFLNTEDVYDLSKVLEAYVEEVIGEYAKGLGFDYALAFIHQANFYEIASFMIASDCEELDALNSNGGIDNE</sequence>
<dbReference type="InterPro" id="IPR055673">
    <property type="entry name" value="DUF7249"/>
</dbReference>
<dbReference type="EMBL" id="LR796275">
    <property type="protein sequence ID" value="CAB4133864.1"/>
    <property type="molecule type" value="Genomic_DNA"/>
</dbReference>
<name>A0A6J5LGY9_9CAUD</name>
<evidence type="ECO:0000313" key="2">
    <source>
        <dbReference type="EMBL" id="CAB4242069.1"/>
    </source>
</evidence>
<proteinExistence type="predicted"/>
<reference evidence="1" key="1">
    <citation type="submission" date="2020-04" db="EMBL/GenBank/DDBJ databases">
        <authorList>
            <person name="Chiriac C."/>
            <person name="Salcher M."/>
            <person name="Ghai R."/>
            <person name="Kavagutti S V."/>
        </authorList>
    </citation>
    <scope>NUCLEOTIDE SEQUENCE</scope>
</reference>